<feature type="transmembrane region" description="Helical" evidence="1">
    <location>
        <begin position="46"/>
        <end position="64"/>
    </location>
</feature>
<feature type="transmembrane region" description="Helical" evidence="1">
    <location>
        <begin position="146"/>
        <end position="163"/>
    </location>
</feature>
<feature type="transmembrane region" description="Helical" evidence="1">
    <location>
        <begin position="16"/>
        <end position="40"/>
    </location>
</feature>
<feature type="transmembrane region" description="Helical" evidence="1">
    <location>
        <begin position="114"/>
        <end position="134"/>
    </location>
</feature>
<keyword evidence="1" id="KW-1133">Transmembrane helix</keyword>
<keyword evidence="1" id="KW-0812">Transmembrane</keyword>
<dbReference type="EMBL" id="FQVY01000002">
    <property type="protein sequence ID" value="SHG03883.1"/>
    <property type="molecule type" value="Genomic_DNA"/>
</dbReference>
<dbReference type="Proteomes" id="UP000474718">
    <property type="component" value="Unassembled WGS sequence"/>
</dbReference>
<dbReference type="AlphaFoldDB" id="A0AAQ1MCU4"/>
<evidence type="ECO:0000313" key="2">
    <source>
        <dbReference type="EMBL" id="MZL70619.1"/>
    </source>
</evidence>
<feature type="transmembrane region" description="Helical" evidence="1">
    <location>
        <begin position="215"/>
        <end position="248"/>
    </location>
</feature>
<keyword evidence="1" id="KW-0472">Membrane</keyword>
<gene>
    <name evidence="2" type="ORF">GT747_12750</name>
    <name evidence="3" type="ORF">SAMN05444424_1242</name>
</gene>
<sequence>MNGAVQNRKGDLARRIFLLLAGWLVAVAAVGGVFALRPYVLPGSQVVKWVALHLLCALLVSAFSRAVSRGREGWRWQCLLALLLALPPLTGYLGSFTELANTPLLNPLMSFHSALLLARPIWLWFSACALGSCWRAPAKAVSPAKGVAIALAALALGFAAIALSPDLTAAFVQQYHFPLWGVYLARPGLLVSDFLGGVSGRLLSRCPAKRPVRALAVAVLALACVLVALSGQTQDAALTLILFGSWYLFL</sequence>
<keyword evidence="5" id="KW-1185">Reference proteome</keyword>
<evidence type="ECO:0000313" key="5">
    <source>
        <dbReference type="Proteomes" id="UP000474718"/>
    </source>
</evidence>
<reference evidence="3" key="1">
    <citation type="submission" date="2016-11" db="EMBL/GenBank/DDBJ databases">
        <authorList>
            <person name="Varghese N."/>
            <person name="Submissions S."/>
        </authorList>
    </citation>
    <scope>NUCLEOTIDE SEQUENCE</scope>
    <source>
        <strain evidence="3">DSM 4029</strain>
    </source>
</reference>
<accession>A0AAQ1MCU4</accession>
<dbReference type="EMBL" id="WWVX01000009">
    <property type="protein sequence ID" value="MZL70619.1"/>
    <property type="molecule type" value="Genomic_DNA"/>
</dbReference>
<name>A0AAQ1MCU4_9FIRM</name>
<proteinExistence type="predicted"/>
<feature type="transmembrane region" description="Helical" evidence="1">
    <location>
        <begin position="76"/>
        <end position="94"/>
    </location>
</feature>
<reference evidence="4" key="2">
    <citation type="submission" date="2016-11" db="EMBL/GenBank/DDBJ databases">
        <authorList>
            <person name="Jaros S."/>
            <person name="Januszkiewicz K."/>
            <person name="Wedrychowicz H."/>
        </authorList>
    </citation>
    <scope>NUCLEOTIDE SEQUENCE [LARGE SCALE GENOMIC DNA]</scope>
    <source>
        <strain evidence="4">DSM 4029</strain>
    </source>
</reference>
<organism evidence="3 4">
    <name type="scientific">Bittarella massiliensis</name>
    <name type="common">ex Durand et al. 2017</name>
    <dbReference type="NCBI Taxonomy" id="1720313"/>
    <lineage>
        <taxon>Bacteria</taxon>
        <taxon>Bacillati</taxon>
        <taxon>Bacillota</taxon>
        <taxon>Clostridia</taxon>
        <taxon>Eubacteriales</taxon>
        <taxon>Oscillospiraceae</taxon>
        <taxon>Bittarella (ex Durand et al. 2017)</taxon>
    </lineage>
</organism>
<comment type="caution">
    <text evidence="3">The sequence shown here is derived from an EMBL/GenBank/DDBJ whole genome shotgun (WGS) entry which is preliminary data.</text>
</comment>
<feature type="transmembrane region" description="Helical" evidence="1">
    <location>
        <begin position="183"/>
        <end position="203"/>
    </location>
</feature>
<dbReference type="Proteomes" id="UP000184089">
    <property type="component" value="Unassembled WGS sequence"/>
</dbReference>
<evidence type="ECO:0000313" key="3">
    <source>
        <dbReference type="EMBL" id="SHG03883.1"/>
    </source>
</evidence>
<evidence type="ECO:0000256" key="1">
    <source>
        <dbReference type="SAM" id="Phobius"/>
    </source>
</evidence>
<protein>
    <submittedName>
        <fullName evidence="3">Uncharacterized protein</fullName>
    </submittedName>
</protein>
<dbReference type="RefSeq" id="WP_021658311.1">
    <property type="nucleotide sequence ID" value="NZ_FQVY01000002.1"/>
</dbReference>
<reference evidence="2 5" key="3">
    <citation type="journal article" date="2019" name="Nat. Med.">
        <title>A library of human gut bacterial isolates paired with longitudinal multiomics data enables mechanistic microbiome research.</title>
        <authorList>
            <person name="Poyet M."/>
            <person name="Groussin M."/>
            <person name="Gibbons S.M."/>
            <person name="Avila-Pacheco J."/>
            <person name="Jiang X."/>
            <person name="Kearney S.M."/>
            <person name="Perrotta A.R."/>
            <person name="Berdy B."/>
            <person name="Zhao S."/>
            <person name="Lieberman T.D."/>
            <person name="Swanson P.K."/>
            <person name="Smith M."/>
            <person name="Roesemann S."/>
            <person name="Alexander J.E."/>
            <person name="Rich S.A."/>
            <person name="Livny J."/>
            <person name="Vlamakis H."/>
            <person name="Clish C."/>
            <person name="Bullock K."/>
            <person name="Deik A."/>
            <person name="Scott J."/>
            <person name="Pierce K.A."/>
            <person name="Xavier R.J."/>
            <person name="Alm E.J."/>
        </authorList>
    </citation>
    <scope>NUCLEOTIDE SEQUENCE [LARGE SCALE GENOMIC DNA]</scope>
    <source>
        <strain evidence="2 5">BIOML-A2</strain>
    </source>
</reference>
<evidence type="ECO:0000313" key="4">
    <source>
        <dbReference type="Proteomes" id="UP000184089"/>
    </source>
</evidence>